<dbReference type="EMBL" id="KI537036">
    <property type="protein sequence ID" value="ESR34026.1"/>
    <property type="molecule type" value="Genomic_DNA"/>
</dbReference>
<proteinExistence type="predicted"/>
<evidence type="ECO:0000313" key="2">
    <source>
        <dbReference type="Proteomes" id="UP000030687"/>
    </source>
</evidence>
<organism evidence="1 2">
    <name type="scientific">Citrus clementina</name>
    <name type="common">Clementine</name>
    <name type="synonym">Citrus deliciosa x Citrus sinensis</name>
    <dbReference type="NCBI Taxonomy" id="85681"/>
    <lineage>
        <taxon>Eukaryota</taxon>
        <taxon>Viridiplantae</taxon>
        <taxon>Streptophyta</taxon>
        <taxon>Embryophyta</taxon>
        <taxon>Tracheophyta</taxon>
        <taxon>Spermatophyta</taxon>
        <taxon>Magnoliopsida</taxon>
        <taxon>eudicotyledons</taxon>
        <taxon>Gunneridae</taxon>
        <taxon>Pentapetalae</taxon>
        <taxon>rosids</taxon>
        <taxon>malvids</taxon>
        <taxon>Sapindales</taxon>
        <taxon>Rutaceae</taxon>
        <taxon>Aurantioideae</taxon>
        <taxon>Citrus</taxon>
    </lineage>
</organism>
<dbReference type="OrthoDB" id="4062651at2759"/>
<dbReference type="Gramene" id="ESR34025">
    <property type="protein sequence ID" value="ESR34025"/>
    <property type="gene ID" value="CICLE_v100054091mg"/>
</dbReference>
<dbReference type="STRING" id="85681.V4SAP8"/>
<keyword evidence="2" id="KW-1185">Reference proteome</keyword>
<gene>
    <name evidence="1" type="ORF">CICLE_v100054091mg</name>
</gene>
<accession>V4SAP8</accession>
<dbReference type="KEGG" id="cic:CICLE_v100054091m"/>
<dbReference type="EMBL" id="KI537036">
    <property type="protein sequence ID" value="ESR34025.1"/>
    <property type="molecule type" value="Genomic_DNA"/>
</dbReference>
<protein>
    <recommendedName>
        <fullName evidence="3">S-locus receptor kinase C-terminal domain-containing protein</fullName>
    </recommendedName>
</protein>
<reference evidence="1 2" key="1">
    <citation type="submission" date="2013-10" db="EMBL/GenBank/DDBJ databases">
        <authorList>
            <consortium name="International Citrus Genome Consortium"/>
            <person name="Jenkins J."/>
            <person name="Schmutz J."/>
            <person name="Prochnik S."/>
            <person name="Rokhsar D."/>
            <person name="Gmitter F."/>
            <person name="Ollitrault P."/>
            <person name="Machado M."/>
            <person name="Talon M."/>
            <person name="Wincker P."/>
            <person name="Jaillon O."/>
            <person name="Morgante M."/>
        </authorList>
    </citation>
    <scope>NUCLEOTIDE SEQUENCE</scope>
    <source>
        <strain evidence="2">cv. Clemenules</strain>
    </source>
</reference>
<dbReference type="EMBL" id="KI537036">
    <property type="protein sequence ID" value="ESR34024.1"/>
    <property type="molecule type" value="Genomic_DNA"/>
</dbReference>
<dbReference type="eggNOG" id="KOG1187">
    <property type="taxonomic scope" value="Eukaryota"/>
</dbReference>
<dbReference type="Gramene" id="ESR34027">
    <property type="protein sequence ID" value="ESR34027"/>
    <property type="gene ID" value="CICLE_v100054091mg"/>
</dbReference>
<evidence type="ECO:0000313" key="1">
    <source>
        <dbReference type="EMBL" id="ESR34026.1"/>
    </source>
</evidence>
<dbReference type="Gramene" id="ESR34026">
    <property type="protein sequence ID" value="ESR34026"/>
    <property type="gene ID" value="CICLE_v100054091mg"/>
</dbReference>
<sequence>EEDEMLMAVRIAVVCLSDSPADRPSSDELVPMLTQLHSF</sequence>
<dbReference type="Proteomes" id="UP000030687">
    <property type="component" value="Unassembled WGS sequence"/>
</dbReference>
<dbReference type="EMBL" id="KI537036">
    <property type="protein sequence ID" value="ESR34027.1"/>
    <property type="molecule type" value="Genomic_DNA"/>
</dbReference>
<dbReference type="AlphaFoldDB" id="V4SAP8"/>
<evidence type="ECO:0008006" key="3">
    <source>
        <dbReference type="Google" id="ProtNLM"/>
    </source>
</evidence>
<name>V4SAP8_CITCL</name>
<dbReference type="Gramene" id="ESR34024">
    <property type="protein sequence ID" value="ESR34024"/>
    <property type="gene ID" value="CICLE_v100054091mg"/>
</dbReference>
<feature type="non-terminal residue" evidence="1">
    <location>
        <position position="1"/>
    </location>
</feature>
<dbReference type="InParanoid" id="V4SAP8"/>